<evidence type="ECO:0000313" key="7">
    <source>
        <dbReference type="Proteomes" id="UP000187455"/>
    </source>
</evidence>
<evidence type="ECO:0000256" key="1">
    <source>
        <dbReference type="ARBA" id="ARBA00007677"/>
    </source>
</evidence>
<dbReference type="Pfam" id="PF01793">
    <property type="entry name" value="Glyco_transf_15"/>
    <property type="match status" value="1"/>
</dbReference>
<dbReference type="GO" id="GO:0005794">
    <property type="term" value="C:Golgi apparatus"/>
    <property type="evidence" value="ECO:0007669"/>
    <property type="project" value="TreeGrafter"/>
</dbReference>
<feature type="active site" description="Nucleophile" evidence="3">
    <location>
        <position position="268"/>
    </location>
</feature>
<dbReference type="AlphaFoldDB" id="A0A1R0GYB0"/>
<reference evidence="6 7" key="1">
    <citation type="journal article" date="2016" name="Mol. Biol. Evol.">
        <title>Genome-Wide Survey of Gut Fungi (Harpellales) Reveals the First Horizontally Transferred Ubiquitin Gene from a Mosquito Host.</title>
        <authorList>
            <person name="Wang Y."/>
            <person name="White M.M."/>
            <person name="Kvist S."/>
            <person name="Moncalvo J.M."/>
        </authorList>
    </citation>
    <scope>NUCLEOTIDE SEQUENCE [LARGE SCALE GENOMIC DNA]</scope>
    <source>
        <strain evidence="6 7">ALG-7-W6</strain>
    </source>
</reference>
<feature type="transmembrane region" description="Helical" evidence="5">
    <location>
        <begin position="12"/>
        <end position="30"/>
    </location>
</feature>
<gene>
    <name evidence="6" type="ORF">AYI68_g3990</name>
</gene>
<dbReference type="OrthoDB" id="439943at2759"/>
<dbReference type="GO" id="GO:0000026">
    <property type="term" value="F:alpha-1,2-mannosyltransferase activity"/>
    <property type="evidence" value="ECO:0007669"/>
    <property type="project" value="TreeGrafter"/>
</dbReference>
<organism evidence="6 7">
    <name type="scientific">Smittium mucronatum</name>
    <dbReference type="NCBI Taxonomy" id="133383"/>
    <lineage>
        <taxon>Eukaryota</taxon>
        <taxon>Fungi</taxon>
        <taxon>Fungi incertae sedis</taxon>
        <taxon>Zoopagomycota</taxon>
        <taxon>Kickxellomycotina</taxon>
        <taxon>Harpellomycetes</taxon>
        <taxon>Harpellales</taxon>
        <taxon>Legeriomycetaceae</taxon>
        <taxon>Smittium</taxon>
    </lineage>
</organism>
<accession>A0A1R0GYB0</accession>
<dbReference type="GO" id="GO:0000032">
    <property type="term" value="P:cell wall mannoprotein biosynthetic process"/>
    <property type="evidence" value="ECO:0007669"/>
    <property type="project" value="TreeGrafter"/>
</dbReference>
<keyword evidence="5" id="KW-1133">Transmembrane helix</keyword>
<evidence type="ECO:0000256" key="4">
    <source>
        <dbReference type="SAM" id="MobiDB-lite"/>
    </source>
</evidence>
<evidence type="ECO:0000256" key="2">
    <source>
        <dbReference type="ARBA" id="ARBA00022679"/>
    </source>
</evidence>
<evidence type="ECO:0000256" key="5">
    <source>
        <dbReference type="SAM" id="Phobius"/>
    </source>
</evidence>
<evidence type="ECO:0000313" key="6">
    <source>
        <dbReference type="EMBL" id="OLY81892.1"/>
    </source>
</evidence>
<dbReference type="GO" id="GO:0016020">
    <property type="term" value="C:membrane"/>
    <property type="evidence" value="ECO:0007669"/>
    <property type="project" value="InterPro"/>
</dbReference>
<dbReference type="SUPFAM" id="SSF53448">
    <property type="entry name" value="Nucleotide-diphospho-sugar transferases"/>
    <property type="match status" value="1"/>
</dbReference>
<evidence type="ECO:0000256" key="3">
    <source>
        <dbReference type="PIRSR" id="PIRSR018153-1"/>
    </source>
</evidence>
<keyword evidence="2 6" id="KW-0808">Transferase</keyword>
<feature type="compositionally biased region" description="Basic and acidic residues" evidence="4">
    <location>
        <begin position="43"/>
        <end position="61"/>
    </location>
</feature>
<feature type="region of interest" description="Disordered" evidence="4">
    <location>
        <begin position="41"/>
        <end position="62"/>
    </location>
</feature>
<protein>
    <submittedName>
        <fullName evidence="6">Glycolipid 2-alpha-mannosyltransferase</fullName>
    </submittedName>
</protein>
<dbReference type="Proteomes" id="UP000187455">
    <property type="component" value="Unassembled WGS sequence"/>
</dbReference>
<dbReference type="PANTHER" id="PTHR31121:SF6">
    <property type="entry name" value="ALPHA-1,2 MANNOSYLTRANSFERASE KTR1"/>
    <property type="match status" value="1"/>
</dbReference>
<sequence length="364" mass="43142">MIKFAPRRMSSFIQVILLALICIIGLHFFLKSDSTSVSVKAPEPAEFKQQPSEERPKEPAKNRVKAALVSLVRNTDLHGMRQTIREIEDRFNRVYKYPYIFLNDVPFTDEFKKGVKDLTDSEVSFGILDDESWGTPDWIDEKKLQHVLDTADYINGRSRSYKYMCRFQSGYIYKHPLLKDLEFYWRIEPDVKYYCQLDYDPFVYMKENNKMYGFNMAPNEYMVTIPTLWNTTKAFMKEYPQHVAKNNLLEFAVENGDYNGCHFWTNFEIVNLSFYRSKQYEDYFKFLDRAGGFFYERWGDAPVHTLAVTMFLRKDQVHYFGDIGYYHPAMGFCPKNSKSSGKCVCDPDKENEFNYGCRRRWDIV</sequence>
<dbReference type="PIRSF" id="PIRSF018153">
    <property type="entry name" value="Glyco_trans_15"/>
    <property type="match status" value="1"/>
</dbReference>
<keyword evidence="5" id="KW-0812">Transmembrane</keyword>
<name>A0A1R0GYB0_9FUNG</name>
<comment type="caution">
    <text evidence="6">The sequence shown here is derived from an EMBL/GenBank/DDBJ whole genome shotgun (WGS) entry which is preliminary data.</text>
</comment>
<dbReference type="GO" id="GO:0006487">
    <property type="term" value="P:protein N-linked glycosylation"/>
    <property type="evidence" value="ECO:0007669"/>
    <property type="project" value="TreeGrafter"/>
</dbReference>
<dbReference type="PANTHER" id="PTHR31121">
    <property type="entry name" value="ALPHA-1,2 MANNOSYLTRANSFERASE KTR1"/>
    <property type="match status" value="1"/>
</dbReference>
<keyword evidence="6" id="KW-0328">Glycosyltransferase</keyword>
<comment type="similarity">
    <text evidence="1">Belongs to the glycosyltransferase 15 family.</text>
</comment>
<dbReference type="STRING" id="133383.A0A1R0GYB0"/>
<dbReference type="InterPro" id="IPR002685">
    <property type="entry name" value="Glyco_trans_15"/>
</dbReference>
<dbReference type="Gene3D" id="3.90.550.10">
    <property type="entry name" value="Spore Coat Polysaccharide Biosynthesis Protein SpsA, Chain A"/>
    <property type="match status" value="1"/>
</dbReference>
<dbReference type="EMBL" id="LSSL01002090">
    <property type="protein sequence ID" value="OLY81892.1"/>
    <property type="molecule type" value="Genomic_DNA"/>
</dbReference>
<keyword evidence="5" id="KW-0472">Membrane</keyword>
<proteinExistence type="inferred from homology"/>
<dbReference type="FunFam" id="3.90.550.10:FF:000051">
    <property type="entry name" value="Alpha-1,2-mannosyltransferase (Ktr4)"/>
    <property type="match status" value="1"/>
</dbReference>
<dbReference type="InterPro" id="IPR029044">
    <property type="entry name" value="Nucleotide-diphossugar_trans"/>
</dbReference>
<keyword evidence="7" id="KW-1185">Reference proteome</keyword>